<dbReference type="EMBL" id="ASHM01000008">
    <property type="protein sequence ID" value="PNY03622.1"/>
    <property type="molecule type" value="Genomic_DNA"/>
</dbReference>
<sequence>MYGKSEPTCESDLEYCERRYYNGLKDDYYKK</sequence>
<dbReference type="Proteomes" id="UP000236291">
    <property type="component" value="Unassembled WGS sequence"/>
</dbReference>
<protein>
    <submittedName>
        <fullName evidence="1">Uncharacterized protein</fullName>
    </submittedName>
</protein>
<reference evidence="1 2" key="1">
    <citation type="journal article" date="2014" name="Am. J. Bot.">
        <title>Genome assembly and annotation for red clover (Trifolium pratense; Fabaceae).</title>
        <authorList>
            <person name="Istvanek J."/>
            <person name="Jaros M."/>
            <person name="Krenek A."/>
            <person name="Repkova J."/>
        </authorList>
    </citation>
    <scope>NUCLEOTIDE SEQUENCE [LARGE SCALE GENOMIC DNA]</scope>
    <source>
        <strain evidence="2">cv. Tatra</strain>
        <tissue evidence="1">Young leaves</tissue>
    </source>
</reference>
<name>A0A2K3NKQ1_TRIPR</name>
<organism evidence="1 2">
    <name type="scientific">Trifolium pratense</name>
    <name type="common">Red clover</name>
    <dbReference type="NCBI Taxonomy" id="57577"/>
    <lineage>
        <taxon>Eukaryota</taxon>
        <taxon>Viridiplantae</taxon>
        <taxon>Streptophyta</taxon>
        <taxon>Embryophyta</taxon>
        <taxon>Tracheophyta</taxon>
        <taxon>Spermatophyta</taxon>
        <taxon>Magnoliopsida</taxon>
        <taxon>eudicotyledons</taxon>
        <taxon>Gunneridae</taxon>
        <taxon>Pentapetalae</taxon>
        <taxon>rosids</taxon>
        <taxon>fabids</taxon>
        <taxon>Fabales</taxon>
        <taxon>Fabaceae</taxon>
        <taxon>Papilionoideae</taxon>
        <taxon>50 kb inversion clade</taxon>
        <taxon>NPAAA clade</taxon>
        <taxon>Hologalegina</taxon>
        <taxon>IRL clade</taxon>
        <taxon>Trifolieae</taxon>
        <taxon>Trifolium</taxon>
    </lineage>
</organism>
<gene>
    <name evidence="1" type="ORF">L195_g000029</name>
</gene>
<proteinExistence type="predicted"/>
<comment type="caution">
    <text evidence="1">The sequence shown here is derived from an EMBL/GenBank/DDBJ whole genome shotgun (WGS) entry which is preliminary data.</text>
</comment>
<accession>A0A2K3NKQ1</accession>
<evidence type="ECO:0000313" key="2">
    <source>
        <dbReference type="Proteomes" id="UP000236291"/>
    </source>
</evidence>
<evidence type="ECO:0000313" key="1">
    <source>
        <dbReference type="EMBL" id="PNY03622.1"/>
    </source>
</evidence>
<reference evidence="1 2" key="2">
    <citation type="journal article" date="2017" name="Front. Plant Sci.">
        <title>Gene Classification and Mining of Molecular Markers Useful in Red Clover (Trifolium pratense) Breeding.</title>
        <authorList>
            <person name="Istvanek J."/>
            <person name="Dluhosova J."/>
            <person name="Dluhos P."/>
            <person name="Patkova L."/>
            <person name="Nedelnik J."/>
            <person name="Repkova J."/>
        </authorList>
    </citation>
    <scope>NUCLEOTIDE SEQUENCE [LARGE SCALE GENOMIC DNA]</scope>
    <source>
        <strain evidence="2">cv. Tatra</strain>
        <tissue evidence="1">Young leaves</tissue>
    </source>
</reference>
<dbReference type="AlphaFoldDB" id="A0A2K3NKQ1"/>